<dbReference type="KEGG" id="apuu:APUU_41305S"/>
<dbReference type="Gene3D" id="3.40.50.720">
    <property type="entry name" value="NAD(P)-binding Rossmann-like Domain"/>
    <property type="match status" value="1"/>
</dbReference>
<dbReference type="InterPro" id="IPR036291">
    <property type="entry name" value="NAD(P)-bd_dom_sf"/>
</dbReference>
<dbReference type="CDD" id="cd05251">
    <property type="entry name" value="NmrA_like_SDR_a"/>
    <property type="match status" value="1"/>
</dbReference>
<reference evidence="4" key="2">
    <citation type="submission" date="2021-02" db="EMBL/GenBank/DDBJ databases">
        <title>Aspergillus puulaauensis MK2 genome sequence.</title>
        <authorList>
            <person name="Futagami T."/>
            <person name="Mori K."/>
            <person name="Kadooka C."/>
            <person name="Tanaka T."/>
        </authorList>
    </citation>
    <scope>NUCLEOTIDE SEQUENCE</scope>
    <source>
        <strain evidence="4">MK2</strain>
    </source>
</reference>
<proteinExistence type="inferred from homology"/>
<dbReference type="RefSeq" id="XP_041557055.1">
    <property type="nucleotide sequence ID" value="XM_041704472.1"/>
</dbReference>
<dbReference type="InterPro" id="IPR008030">
    <property type="entry name" value="NmrA-like"/>
</dbReference>
<evidence type="ECO:0000313" key="5">
    <source>
        <dbReference type="Proteomes" id="UP000654913"/>
    </source>
</evidence>
<feature type="domain" description="NmrA-like" evidence="3">
    <location>
        <begin position="2"/>
        <end position="318"/>
    </location>
</feature>
<evidence type="ECO:0000313" key="4">
    <source>
        <dbReference type="EMBL" id="BCS24861.1"/>
    </source>
</evidence>
<dbReference type="SUPFAM" id="SSF51735">
    <property type="entry name" value="NAD(P)-binding Rossmann-fold domains"/>
    <property type="match status" value="1"/>
</dbReference>
<sequence length="330" mass="36370">MKEIAVLGATGNQGGGVVRALLEKTSPAFTVRAITRDVSLSGASTLRERYGETNRLTFAAADVYDKASLVKAFEGVYGVFAVTNNRLPGKKIETEADMAHELDAGRNIVDAAKECGVQHFVLSSLPNIKQASNGRFTKVFHFDNKNQIEQWAKNELPAVTALHPGLFYTNMQWPQYCRRNADGTIRFCPPVDGNKLIDWVDPTYDIGVYAAEILALGPSKTASKTYPVVSPKFPSTEFPTVFTRVTAQPATFDPISLDEWGATVAAAAGKGYEEDIRQMMEWVGVAPDERVCYGTMDRGEDRAWEDLGVRASTFEEWLRRSGWGRELGTV</sequence>
<dbReference type="AlphaFoldDB" id="A0A7R7XNM3"/>
<dbReference type="GeneID" id="64974866"/>
<reference evidence="4" key="1">
    <citation type="submission" date="2021-01" db="EMBL/GenBank/DDBJ databases">
        <authorList>
            <consortium name="Aspergillus puulaauensis MK2 genome sequencing consortium"/>
            <person name="Kazuki M."/>
            <person name="Futagami T."/>
        </authorList>
    </citation>
    <scope>NUCLEOTIDE SEQUENCE</scope>
    <source>
        <strain evidence="4">MK2</strain>
    </source>
</reference>
<evidence type="ECO:0000256" key="2">
    <source>
        <dbReference type="ARBA" id="ARBA00022857"/>
    </source>
</evidence>
<name>A0A7R7XNM3_9EURO</name>
<dbReference type="EMBL" id="AP024446">
    <property type="protein sequence ID" value="BCS24861.1"/>
    <property type="molecule type" value="Genomic_DNA"/>
</dbReference>
<keyword evidence="2" id="KW-0521">NADP</keyword>
<organism evidence="4 5">
    <name type="scientific">Aspergillus puulaauensis</name>
    <dbReference type="NCBI Taxonomy" id="1220207"/>
    <lineage>
        <taxon>Eukaryota</taxon>
        <taxon>Fungi</taxon>
        <taxon>Dikarya</taxon>
        <taxon>Ascomycota</taxon>
        <taxon>Pezizomycotina</taxon>
        <taxon>Eurotiomycetes</taxon>
        <taxon>Eurotiomycetidae</taxon>
        <taxon>Eurotiales</taxon>
        <taxon>Aspergillaceae</taxon>
        <taxon>Aspergillus</taxon>
    </lineage>
</organism>
<dbReference type="Proteomes" id="UP000654913">
    <property type="component" value="Chromosome 4"/>
</dbReference>
<gene>
    <name evidence="4" type="ORF">APUU_41305S</name>
</gene>
<comment type="similarity">
    <text evidence="1">Belongs to the NmrA-type oxidoreductase family.</text>
</comment>
<evidence type="ECO:0000256" key="1">
    <source>
        <dbReference type="ARBA" id="ARBA00006328"/>
    </source>
</evidence>
<dbReference type="Pfam" id="PF05368">
    <property type="entry name" value="NmrA"/>
    <property type="match status" value="1"/>
</dbReference>
<accession>A0A7R7XNM3</accession>
<dbReference type="PANTHER" id="PTHR42748">
    <property type="entry name" value="NITROGEN METABOLITE REPRESSION PROTEIN NMRA FAMILY MEMBER"/>
    <property type="match status" value="1"/>
</dbReference>
<keyword evidence="5" id="KW-1185">Reference proteome</keyword>
<evidence type="ECO:0000259" key="3">
    <source>
        <dbReference type="Pfam" id="PF05368"/>
    </source>
</evidence>
<dbReference type="InterPro" id="IPR051164">
    <property type="entry name" value="NmrA-like_oxidored"/>
</dbReference>
<protein>
    <recommendedName>
        <fullName evidence="3">NmrA-like domain-containing protein</fullName>
    </recommendedName>
</protein>
<dbReference type="PANTHER" id="PTHR42748:SF7">
    <property type="entry name" value="NMRA LIKE REDOX SENSOR 1-RELATED"/>
    <property type="match status" value="1"/>
</dbReference>
<dbReference type="Gene3D" id="3.90.25.10">
    <property type="entry name" value="UDP-galactose 4-epimerase, domain 1"/>
    <property type="match status" value="1"/>
</dbReference>
<dbReference type="OrthoDB" id="3358371at2759"/>